<comment type="caution">
    <text evidence="3">The sequence shown here is derived from an EMBL/GenBank/DDBJ whole genome shotgun (WGS) entry which is preliminary data.</text>
</comment>
<evidence type="ECO:0000313" key="4">
    <source>
        <dbReference type="Proteomes" id="UP000759443"/>
    </source>
</evidence>
<evidence type="ECO:0000256" key="1">
    <source>
        <dbReference type="SAM" id="MobiDB-lite"/>
    </source>
</evidence>
<feature type="region of interest" description="Disordered" evidence="1">
    <location>
        <begin position="378"/>
        <end position="406"/>
    </location>
</feature>
<feature type="compositionally biased region" description="Basic and acidic residues" evidence="1">
    <location>
        <begin position="389"/>
        <end position="406"/>
    </location>
</feature>
<proteinExistence type="predicted"/>
<dbReference type="InterPro" id="IPR000253">
    <property type="entry name" value="FHA_dom"/>
</dbReference>
<evidence type="ECO:0000313" key="3">
    <source>
        <dbReference type="EMBL" id="MBP1853451.1"/>
    </source>
</evidence>
<organism evidence="3 4">
    <name type="scientific">Rhizobium halophytocola</name>
    <dbReference type="NCBI Taxonomy" id="735519"/>
    <lineage>
        <taxon>Bacteria</taxon>
        <taxon>Pseudomonadati</taxon>
        <taxon>Pseudomonadota</taxon>
        <taxon>Alphaproteobacteria</taxon>
        <taxon>Hyphomicrobiales</taxon>
        <taxon>Rhizobiaceae</taxon>
        <taxon>Rhizobium/Agrobacterium group</taxon>
        <taxon>Rhizobium</taxon>
    </lineage>
</organism>
<feature type="domain" description="FHA" evidence="2">
    <location>
        <begin position="26"/>
        <end position="76"/>
    </location>
</feature>
<dbReference type="RefSeq" id="WP_209949305.1">
    <property type="nucleotide sequence ID" value="NZ_JAGGJU010000018.1"/>
</dbReference>
<feature type="region of interest" description="Disordered" evidence="1">
    <location>
        <begin position="142"/>
        <end position="163"/>
    </location>
</feature>
<dbReference type="SUPFAM" id="SSF49879">
    <property type="entry name" value="SMAD/FHA domain"/>
    <property type="match status" value="1"/>
</dbReference>
<name>A0ABS4E680_9HYPH</name>
<dbReference type="SMART" id="SM00240">
    <property type="entry name" value="FHA"/>
    <property type="match status" value="1"/>
</dbReference>
<sequence>MKLELRYQDETGARGPAPFVLEHGKRTLGRSRDCDWQVDVDDRRISKVHCVIQRVRDGYELVDRSANGTRIDGRILEEGQGARLTDGCTIALGARNLTARISGEQSEEMPDPAPSLRVSDETLTISSILADVAPGGQMARGILGRKDGDDSPGGVRDTGRKRGGISRQVQVGWDSPPVPGAGDAVLPENWFEDEDAGSRTEHVEATRASVAIARPAGRKKAVLDDFEDVFPDEPEPQASPAAAVTGPTSAATAAQVAAPDLGRLKVAVSALERASEDVFALLSMERSEDRQSGAQSAEDRLAARIETLTRDQQAFAGLLETMLREATRRLEPRIIEARLEASGNPLKRLFRPNHWDSYKAQFDSAGETMNVTRFLQQAAHGALPDPEEADRRAQSDMTGKKSSDET</sequence>
<evidence type="ECO:0000259" key="2">
    <source>
        <dbReference type="PROSITE" id="PS50006"/>
    </source>
</evidence>
<dbReference type="PROSITE" id="PS50006">
    <property type="entry name" value="FHA_DOMAIN"/>
    <property type="match status" value="1"/>
</dbReference>
<dbReference type="CDD" id="cd00060">
    <property type="entry name" value="FHA"/>
    <property type="match status" value="1"/>
</dbReference>
<keyword evidence="4" id="KW-1185">Reference proteome</keyword>
<accession>A0ABS4E680</accession>
<reference evidence="3 4" key="1">
    <citation type="submission" date="2021-03" db="EMBL/GenBank/DDBJ databases">
        <title>Genomic Encyclopedia of Type Strains, Phase IV (KMG-IV): sequencing the most valuable type-strain genomes for metagenomic binning, comparative biology and taxonomic classification.</title>
        <authorList>
            <person name="Goeker M."/>
        </authorList>
    </citation>
    <scope>NUCLEOTIDE SEQUENCE [LARGE SCALE GENOMIC DNA]</scope>
    <source>
        <strain evidence="3 4">DSM 21600</strain>
    </source>
</reference>
<dbReference type="InterPro" id="IPR008984">
    <property type="entry name" value="SMAD_FHA_dom_sf"/>
</dbReference>
<dbReference type="EMBL" id="JAGGJU010000018">
    <property type="protein sequence ID" value="MBP1853451.1"/>
    <property type="molecule type" value="Genomic_DNA"/>
</dbReference>
<gene>
    <name evidence="3" type="ORF">J2Z17_004912</name>
</gene>
<protein>
    <submittedName>
        <fullName evidence="3">Type VI secretion system protein ImpI</fullName>
    </submittedName>
</protein>
<dbReference type="Pfam" id="PF00498">
    <property type="entry name" value="FHA"/>
    <property type="match status" value="1"/>
</dbReference>
<dbReference type="Gene3D" id="2.60.200.20">
    <property type="match status" value="1"/>
</dbReference>
<dbReference type="Proteomes" id="UP000759443">
    <property type="component" value="Unassembled WGS sequence"/>
</dbReference>